<dbReference type="GO" id="GO:0016758">
    <property type="term" value="F:hexosyltransferase activity"/>
    <property type="evidence" value="ECO:0007669"/>
    <property type="project" value="InterPro"/>
</dbReference>
<dbReference type="EMBL" id="DVMR01000019">
    <property type="protein sequence ID" value="HIU43026.1"/>
    <property type="molecule type" value="Genomic_DNA"/>
</dbReference>
<accession>A0A9D1IUL4</accession>
<dbReference type="PANTHER" id="PTHR43025:SF3">
    <property type="entry name" value="MONOGALACTOSYLDIACYLGLYCEROL SYNTHASE 1, CHLOROPLASTIC"/>
    <property type="match status" value="1"/>
</dbReference>
<dbReference type="InterPro" id="IPR009695">
    <property type="entry name" value="Diacylglyc_glucosyltr_N"/>
</dbReference>
<comment type="similarity">
    <text evidence="1">Belongs to the glycosyltransferase 28 family.</text>
</comment>
<keyword evidence="3" id="KW-0808">Transferase</keyword>
<reference evidence="5" key="1">
    <citation type="submission" date="2020-10" db="EMBL/GenBank/DDBJ databases">
        <authorList>
            <person name="Gilroy R."/>
        </authorList>
    </citation>
    <scope>NUCLEOTIDE SEQUENCE</scope>
    <source>
        <strain evidence="5">CHK191-8634</strain>
    </source>
</reference>
<name>A0A9D1IUL4_9CLOT</name>
<evidence type="ECO:0000259" key="4">
    <source>
        <dbReference type="Pfam" id="PF06925"/>
    </source>
</evidence>
<sequence>MGHYSVARALSERITAEVPGAQCVVVDLLAEALGGTTGVLYKAYTLFIGRGGRIYNQVYRRSEKNGETIGVPLRPLFLRVLGRVLASQSCDAVISVLPLTSQLMSAYKARTGDRTPLITCITDVCPHGDWVAAHTDAYLAAAERTRDMLVSRGVAPRSIYVTGVPVRPCFKPTPRIPRGNVREVLVSGGGLGLLPASIGFYRALNALPGVHATVVCGDNEVLLQRLSGRFDNITALGFVKDMERLMRQSDLILGKPGGVTLFEAIAVRVPMLAFRPLLAQEVYNAGFMSAEGIGEVMDGEPQDCLPQLSSLLGDDERLASMRQNMDRLVSARDAYALPLLLSRLERTGSCAS</sequence>
<dbReference type="InterPro" id="IPR050519">
    <property type="entry name" value="Glycosyltransf_28_UgtP"/>
</dbReference>
<dbReference type="Pfam" id="PF06925">
    <property type="entry name" value="MGDG_synth"/>
    <property type="match status" value="1"/>
</dbReference>
<dbReference type="PANTHER" id="PTHR43025">
    <property type="entry name" value="MONOGALACTOSYLDIACYLGLYCEROL SYNTHASE"/>
    <property type="match status" value="1"/>
</dbReference>
<evidence type="ECO:0000256" key="1">
    <source>
        <dbReference type="ARBA" id="ARBA00006962"/>
    </source>
</evidence>
<dbReference type="SUPFAM" id="SSF53756">
    <property type="entry name" value="UDP-Glycosyltransferase/glycogen phosphorylase"/>
    <property type="match status" value="1"/>
</dbReference>
<evidence type="ECO:0000256" key="2">
    <source>
        <dbReference type="ARBA" id="ARBA00022676"/>
    </source>
</evidence>
<dbReference type="Proteomes" id="UP000824073">
    <property type="component" value="Unassembled WGS sequence"/>
</dbReference>
<dbReference type="Gene3D" id="3.40.50.2000">
    <property type="entry name" value="Glycogen Phosphorylase B"/>
    <property type="match status" value="1"/>
</dbReference>
<dbReference type="GO" id="GO:0009247">
    <property type="term" value="P:glycolipid biosynthetic process"/>
    <property type="evidence" value="ECO:0007669"/>
    <property type="project" value="InterPro"/>
</dbReference>
<dbReference type="AlphaFoldDB" id="A0A9D1IUL4"/>
<gene>
    <name evidence="5" type="ORF">IAB67_01870</name>
</gene>
<protein>
    <recommendedName>
        <fullName evidence="4">Diacylglycerol glucosyltransferase N-terminal domain-containing protein</fullName>
    </recommendedName>
</protein>
<reference evidence="5" key="2">
    <citation type="journal article" date="2021" name="PeerJ">
        <title>Extensive microbial diversity within the chicken gut microbiome revealed by metagenomics and culture.</title>
        <authorList>
            <person name="Gilroy R."/>
            <person name="Ravi A."/>
            <person name="Getino M."/>
            <person name="Pursley I."/>
            <person name="Horton D.L."/>
            <person name="Alikhan N.F."/>
            <person name="Baker D."/>
            <person name="Gharbi K."/>
            <person name="Hall N."/>
            <person name="Watson M."/>
            <person name="Adriaenssens E.M."/>
            <person name="Foster-Nyarko E."/>
            <person name="Jarju S."/>
            <person name="Secka A."/>
            <person name="Antonio M."/>
            <person name="Oren A."/>
            <person name="Chaudhuri R.R."/>
            <person name="La Ragione R."/>
            <person name="Hildebrand F."/>
            <person name="Pallen M.J."/>
        </authorList>
    </citation>
    <scope>NUCLEOTIDE SEQUENCE</scope>
    <source>
        <strain evidence="5">CHK191-8634</strain>
    </source>
</reference>
<proteinExistence type="inferred from homology"/>
<organism evidence="5 6">
    <name type="scientific">Candidatus Ventrousia excrementavium</name>
    <dbReference type="NCBI Taxonomy" id="2840961"/>
    <lineage>
        <taxon>Bacteria</taxon>
        <taxon>Bacillati</taxon>
        <taxon>Bacillota</taxon>
        <taxon>Clostridia</taxon>
        <taxon>Eubacteriales</taxon>
        <taxon>Clostridiaceae</taxon>
        <taxon>Clostridiaceae incertae sedis</taxon>
        <taxon>Candidatus Ventrousia</taxon>
    </lineage>
</organism>
<feature type="domain" description="Diacylglycerol glucosyltransferase N-terminal" evidence="4">
    <location>
        <begin position="3"/>
        <end position="166"/>
    </location>
</feature>
<dbReference type="GO" id="GO:0016020">
    <property type="term" value="C:membrane"/>
    <property type="evidence" value="ECO:0007669"/>
    <property type="project" value="GOC"/>
</dbReference>
<comment type="caution">
    <text evidence="5">The sequence shown here is derived from an EMBL/GenBank/DDBJ whole genome shotgun (WGS) entry which is preliminary data.</text>
</comment>
<evidence type="ECO:0000256" key="3">
    <source>
        <dbReference type="ARBA" id="ARBA00022679"/>
    </source>
</evidence>
<evidence type="ECO:0000313" key="5">
    <source>
        <dbReference type="EMBL" id="HIU43026.1"/>
    </source>
</evidence>
<keyword evidence="2" id="KW-0328">Glycosyltransferase</keyword>
<evidence type="ECO:0000313" key="6">
    <source>
        <dbReference type="Proteomes" id="UP000824073"/>
    </source>
</evidence>